<evidence type="ECO:0000313" key="2">
    <source>
        <dbReference type="Proteomes" id="UP000543836"/>
    </source>
</evidence>
<reference evidence="1 2" key="1">
    <citation type="submission" date="2020-08" db="EMBL/GenBank/DDBJ databases">
        <title>Genomic Encyclopedia of Type Strains, Phase IV (KMG-V): Genome sequencing to study the core and pangenomes of soil and plant-associated prokaryotes.</title>
        <authorList>
            <person name="Whitman W."/>
        </authorList>
    </citation>
    <scope>NUCLEOTIDE SEQUENCE [LARGE SCALE GENOMIC DNA]</scope>
    <source>
        <strain evidence="1 2">SEMIA 492</strain>
    </source>
</reference>
<protein>
    <submittedName>
        <fullName evidence="1">Uncharacterized protein</fullName>
    </submittedName>
</protein>
<keyword evidence="2" id="KW-1185">Reference proteome</keyword>
<comment type="caution">
    <text evidence="1">The sequence shown here is derived from an EMBL/GenBank/DDBJ whole genome shotgun (WGS) entry which is preliminary data.</text>
</comment>
<dbReference type="AlphaFoldDB" id="A0A7W7A0F1"/>
<dbReference type="RefSeq" id="WP_154668695.1">
    <property type="nucleotide sequence ID" value="NZ_JACIIG010000027.1"/>
</dbReference>
<name>A0A7W7A0F1_9HYPH</name>
<organism evidence="1 2">
    <name type="scientific">Rhizobium leucaenae</name>
    <dbReference type="NCBI Taxonomy" id="29450"/>
    <lineage>
        <taxon>Bacteria</taxon>
        <taxon>Pseudomonadati</taxon>
        <taxon>Pseudomonadota</taxon>
        <taxon>Alphaproteobacteria</taxon>
        <taxon>Hyphomicrobiales</taxon>
        <taxon>Rhizobiaceae</taxon>
        <taxon>Rhizobium/Agrobacterium group</taxon>
        <taxon>Rhizobium</taxon>
    </lineage>
</organism>
<dbReference type="EMBL" id="JACIIG010000027">
    <property type="protein sequence ID" value="MBB4571513.1"/>
    <property type="molecule type" value="Genomic_DNA"/>
</dbReference>
<gene>
    <name evidence="1" type="ORF">GGE60_005675</name>
</gene>
<proteinExistence type="predicted"/>
<evidence type="ECO:0000313" key="1">
    <source>
        <dbReference type="EMBL" id="MBB4571513.1"/>
    </source>
</evidence>
<dbReference type="Proteomes" id="UP000543836">
    <property type="component" value="Unassembled WGS sequence"/>
</dbReference>
<accession>A0A7W7A0F1</accession>
<sequence length="102" mass="11289">MENVIVTAWAKHGRLLFEAVLFHYIDGPSFQLLRQNGLDHDGFIGWVKPAGKQQPQPGQELSDPLHQLRLPSSGMRIPMKPAIDSDLKPASHSDFIPAAVPI</sequence>